<dbReference type="InterPro" id="IPR001482">
    <property type="entry name" value="T2SS/T4SS_dom"/>
</dbReference>
<dbReference type="SUPFAM" id="SSF52540">
    <property type="entry name" value="P-loop containing nucleoside triphosphate hydrolases"/>
    <property type="match status" value="1"/>
</dbReference>
<feature type="domain" description="Bacterial type II secretion system protein E" evidence="2">
    <location>
        <begin position="57"/>
        <end position="328"/>
    </location>
</feature>
<dbReference type="PANTHER" id="PTHR30486">
    <property type="entry name" value="TWITCHING MOTILITY PROTEIN PILT"/>
    <property type="match status" value="1"/>
</dbReference>
<proteinExistence type="inferred from homology"/>
<dbReference type="EMBL" id="CAEZXM010000220">
    <property type="protein sequence ID" value="CAB4699247.1"/>
    <property type="molecule type" value="Genomic_DNA"/>
</dbReference>
<dbReference type="Gene3D" id="3.30.450.380">
    <property type="match status" value="1"/>
</dbReference>
<gene>
    <name evidence="3" type="ORF">UFOPK2366_01181</name>
</gene>
<reference evidence="3" key="1">
    <citation type="submission" date="2020-05" db="EMBL/GenBank/DDBJ databases">
        <authorList>
            <person name="Chiriac C."/>
            <person name="Salcher M."/>
            <person name="Ghai R."/>
            <person name="Kavagutti S V."/>
        </authorList>
    </citation>
    <scope>NUCLEOTIDE SEQUENCE</scope>
</reference>
<evidence type="ECO:0000259" key="2">
    <source>
        <dbReference type="Pfam" id="PF00437"/>
    </source>
</evidence>
<evidence type="ECO:0000313" key="3">
    <source>
        <dbReference type="EMBL" id="CAB4699247.1"/>
    </source>
</evidence>
<dbReference type="Gene3D" id="3.40.50.300">
    <property type="entry name" value="P-loop containing nucleotide triphosphate hydrolases"/>
    <property type="match status" value="1"/>
</dbReference>
<dbReference type="GO" id="GO:0016887">
    <property type="term" value="F:ATP hydrolysis activity"/>
    <property type="evidence" value="ECO:0007669"/>
    <property type="project" value="InterPro"/>
</dbReference>
<dbReference type="AlphaFoldDB" id="A0A6J6PKI4"/>
<dbReference type="InterPro" id="IPR027417">
    <property type="entry name" value="P-loop_NTPase"/>
</dbReference>
<evidence type="ECO:0000256" key="1">
    <source>
        <dbReference type="ARBA" id="ARBA00006611"/>
    </source>
</evidence>
<organism evidence="3">
    <name type="scientific">freshwater metagenome</name>
    <dbReference type="NCBI Taxonomy" id="449393"/>
    <lineage>
        <taxon>unclassified sequences</taxon>
        <taxon>metagenomes</taxon>
        <taxon>ecological metagenomes</taxon>
    </lineage>
</organism>
<dbReference type="PANTHER" id="PTHR30486:SF6">
    <property type="entry name" value="TYPE IV PILUS RETRACTATION ATPASE PILT"/>
    <property type="match status" value="1"/>
</dbReference>
<comment type="similarity">
    <text evidence="1">Belongs to the GSP E family.</text>
</comment>
<accession>A0A6J6PKI4</accession>
<dbReference type="CDD" id="cd01130">
    <property type="entry name" value="VirB11-like_ATPase"/>
    <property type="match status" value="1"/>
</dbReference>
<dbReference type="InterPro" id="IPR050921">
    <property type="entry name" value="T4SS_GSP_E_ATPase"/>
</dbReference>
<name>A0A6J6PKI4_9ZZZZ</name>
<protein>
    <submittedName>
        <fullName evidence="3">Unannotated protein</fullName>
    </submittedName>
</protein>
<dbReference type="Pfam" id="PF00437">
    <property type="entry name" value="T2SSE"/>
    <property type="match status" value="1"/>
</dbReference>
<sequence length="374" mass="40252">MTHDQAVAAICEQLAAEHSADAELLEAARRLARTLLPLAEQHDLESVALAAVAHASGLGPLHHYMVDPLVNEIMVNNGGDIWIEREGCTSFAGRLASDVTPRIIERMLNPVGRRLDRLSPIVDARLPDGSRVCAVIAPIAIDGACFTMRRFGVRRRVLRDFAQGAVIDLLHALVDHRCNVLISGATSSGKTSLLNALASRITAGERVITLEDTAELQLGTSHVLRLEARAATADGVSAITMTDLVRTSLRLRPDRLVLGEIRGAEVIDMLQALNTGHDGSMSTCHANSALDALRRIEALVVQHAPGWPIAAVREQVCSSLDVVIHLERDASGLRHVRDIIELAAPTSATTPGAHRTLVADGVVVNDLQRGRRRC</sequence>